<name>A0A429ZS81_9ENTE</name>
<keyword evidence="8" id="KW-1185">Reference proteome</keyword>
<feature type="domain" description="Solute-binding protein family 5" evidence="6">
    <location>
        <begin position="79"/>
        <end position="460"/>
    </location>
</feature>
<sequence length="545" mass="60548">MKKWQLLTVSILGLGLLGGCGSQKTRGNQESQGLEQKIAVSVPTELVTLDTTQTTDKNTFTIAQHLFEGLYRLDENSVPIPGLAKEAAEISQDGLTYTFKLRADAKWSNGDKITAGDFVYAWQKLVDPKTAAPNAYLLDSVKNSQEIRVGDKPVTDLGVTAIGEEEFQVQLIYPKQSFLTLISIAWLAPQNQAFVEAQGENYASDSDHLLFSGPFVINDWEQGSDTWTLKPNDAYYDRQEVKLTEISGTTIKEENTGIDLFNTGELDLTKLSGTFVAEYADDPSFVSHADIANTFLDFNKKPGTPLANENLRRAIALSIDKESLTKHALNDGAKPLNGLIPEKLFINPTNQEDFRAYSGDYLVYNKEAGKAVWALAQKDLGEEIELPLLVSDDDSGKKISEYIQNQLQENLPGLKITITPQPRTNVNQSRRDKDYQLSISSWMAGDNDLGMYFILYETDSAYNYGSFSNSSYDKLAVSAKTTNANDVTKQFADYQAAEKILLEEGIAQVPLFQSASNYLINPKITGMEYPSYGNYFYLRNAQLTD</sequence>
<dbReference type="InterPro" id="IPR000914">
    <property type="entry name" value="SBP_5_dom"/>
</dbReference>
<dbReference type="Pfam" id="PF00496">
    <property type="entry name" value="SBP_bac_5"/>
    <property type="match status" value="1"/>
</dbReference>
<dbReference type="EMBL" id="NGJU01000007">
    <property type="protein sequence ID" value="RST96531.1"/>
    <property type="molecule type" value="Genomic_DNA"/>
</dbReference>
<dbReference type="OrthoDB" id="2255988at2"/>
<dbReference type="Proteomes" id="UP000287239">
    <property type="component" value="Unassembled WGS sequence"/>
</dbReference>
<dbReference type="AlphaFoldDB" id="A0A429ZS81"/>
<dbReference type="Gene3D" id="3.10.105.10">
    <property type="entry name" value="Dipeptide-binding Protein, Domain 3"/>
    <property type="match status" value="1"/>
</dbReference>
<dbReference type="PROSITE" id="PS51257">
    <property type="entry name" value="PROKAR_LIPOPROTEIN"/>
    <property type="match status" value="1"/>
</dbReference>
<dbReference type="GO" id="GO:0043190">
    <property type="term" value="C:ATP-binding cassette (ABC) transporter complex"/>
    <property type="evidence" value="ECO:0007669"/>
    <property type="project" value="InterPro"/>
</dbReference>
<dbReference type="GO" id="GO:0015833">
    <property type="term" value="P:peptide transport"/>
    <property type="evidence" value="ECO:0007669"/>
    <property type="project" value="UniProtKB-KW"/>
</dbReference>
<dbReference type="InterPro" id="IPR039424">
    <property type="entry name" value="SBP_5"/>
</dbReference>
<dbReference type="Gene3D" id="3.40.190.10">
    <property type="entry name" value="Periplasmic binding protein-like II"/>
    <property type="match status" value="1"/>
</dbReference>
<dbReference type="RefSeq" id="WP_126779237.1">
    <property type="nucleotide sequence ID" value="NZ_NGJU01000007.1"/>
</dbReference>
<evidence type="ECO:0000313" key="8">
    <source>
        <dbReference type="Proteomes" id="UP000287239"/>
    </source>
</evidence>
<keyword evidence="5" id="KW-0653">Protein transport</keyword>
<dbReference type="PANTHER" id="PTHR30290:SF10">
    <property type="entry name" value="PERIPLASMIC OLIGOPEPTIDE-BINDING PROTEIN-RELATED"/>
    <property type="match status" value="1"/>
</dbReference>
<dbReference type="CDD" id="cd08504">
    <property type="entry name" value="PBP2_OppA"/>
    <property type="match status" value="1"/>
</dbReference>
<dbReference type="GeneID" id="98567986"/>
<dbReference type="SUPFAM" id="SSF53850">
    <property type="entry name" value="Periplasmic binding protein-like II"/>
    <property type="match status" value="1"/>
</dbReference>
<dbReference type="PIRSF" id="PIRSF002741">
    <property type="entry name" value="MppA"/>
    <property type="match status" value="1"/>
</dbReference>
<dbReference type="InterPro" id="IPR030678">
    <property type="entry name" value="Peptide/Ni-bd"/>
</dbReference>
<accession>A0A429ZS81</accession>
<keyword evidence="4" id="KW-0732">Signal</keyword>
<gene>
    <name evidence="7" type="ORF">CBF35_06360</name>
</gene>
<protein>
    <submittedName>
        <fullName evidence="7">Peptide ABC transporter substrate-binding protein</fullName>
    </submittedName>
</protein>
<dbReference type="PANTHER" id="PTHR30290">
    <property type="entry name" value="PERIPLASMIC BINDING COMPONENT OF ABC TRANSPORTER"/>
    <property type="match status" value="1"/>
</dbReference>
<reference evidence="7 8" key="1">
    <citation type="submission" date="2017-05" db="EMBL/GenBank/DDBJ databases">
        <title>Vagococcus spp. assemblies.</title>
        <authorList>
            <person name="Gulvik C.A."/>
        </authorList>
    </citation>
    <scope>NUCLEOTIDE SEQUENCE [LARGE SCALE GENOMIC DNA]</scope>
    <source>
        <strain evidence="7 8">NCFB 2777</strain>
    </source>
</reference>
<comment type="caution">
    <text evidence="7">The sequence shown here is derived from an EMBL/GenBank/DDBJ whole genome shotgun (WGS) entry which is preliminary data.</text>
</comment>
<evidence type="ECO:0000256" key="4">
    <source>
        <dbReference type="ARBA" id="ARBA00022729"/>
    </source>
</evidence>
<proteinExistence type="inferred from homology"/>
<dbReference type="GO" id="GO:1904680">
    <property type="term" value="F:peptide transmembrane transporter activity"/>
    <property type="evidence" value="ECO:0007669"/>
    <property type="project" value="TreeGrafter"/>
</dbReference>
<dbReference type="FunFam" id="3.90.76.10:FF:000001">
    <property type="entry name" value="Oligopeptide ABC transporter substrate-binding protein"/>
    <property type="match status" value="1"/>
</dbReference>
<dbReference type="GO" id="GO:0042597">
    <property type="term" value="C:periplasmic space"/>
    <property type="evidence" value="ECO:0007669"/>
    <property type="project" value="UniProtKB-ARBA"/>
</dbReference>
<keyword evidence="5" id="KW-0571">Peptide transport</keyword>
<evidence type="ECO:0000256" key="3">
    <source>
        <dbReference type="ARBA" id="ARBA00022448"/>
    </source>
</evidence>
<comment type="similarity">
    <text evidence="2">Belongs to the bacterial solute-binding protein 5 family.</text>
</comment>
<keyword evidence="3" id="KW-0813">Transport</keyword>
<evidence type="ECO:0000256" key="5">
    <source>
        <dbReference type="ARBA" id="ARBA00022856"/>
    </source>
</evidence>
<dbReference type="Gene3D" id="3.90.76.10">
    <property type="entry name" value="Dipeptide-binding Protein, Domain 1"/>
    <property type="match status" value="1"/>
</dbReference>
<evidence type="ECO:0000259" key="6">
    <source>
        <dbReference type="Pfam" id="PF00496"/>
    </source>
</evidence>
<comment type="subcellular location">
    <subcellularLocation>
        <location evidence="1">Cell envelope</location>
    </subcellularLocation>
</comment>
<evidence type="ECO:0000313" key="7">
    <source>
        <dbReference type="EMBL" id="RST96531.1"/>
    </source>
</evidence>
<evidence type="ECO:0000256" key="1">
    <source>
        <dbReference type="ARBA" id="ARBA00004196"/>
    </source>
</evidence>
<organism evidence="7 8">
    <name type="scientific">Vagococcus salmoninarum</name>
    <dbReference type="NCBI Taxonomy" id="2739"/>
    <lineage>
        <taxon>Bacteria</taxon>
        <taxon>Bacillati</taxon>
        <taxon>Bacillota</taxon>
        <taxon>Bacilli</taxon>
        <taxon>Lactobacillales</taxon>
        <taxon>Enterococcaceae</taxon>
        <taxon>Vagococcus</taxon>
    </lineage>
</organism>
<evidence type="ECO:0000256" key="2">
    <source>
        <dbReference type="ARBA" id="ARBA00005695"/>
    </source>
</evidence>
<dbReference type="GO" id="GO:0030313">
    <property type="term" value="C:cell envelope"/>
    <property type="evidence" value="ECO:0007669"/>
    <property type="project" value="UniProtKB-SubCell"/>
</dbReference>